<organism evidence="2 3">
    <name type="scientific">Sulfuricaulis limicola</name>
    <dbReference type="NCBI Taxonomy" id="1620215"/>
    <lineage>
        <taxon>Bacteria</taxon>
        <taxon>Pseudomonadati</taxon>
        <taxon>Pseudomonadota</taxon>
        <taxon>Gammaproteobacteria</taxon>
        <taxon>Acidiferrobacterales</taxon>
        <taxon>Acidiferrobacteraceae</taxon>
        <taxon>Sulfuricaulis</taxon>
    </lineage>
</organism>
<sequence length="201" mass="23102">MRGAHLLYTARPMQGATRFISQRVGEKRFFFARLLLFMAVFAAISPVHAKRDAYGMEKEYFDFDESQAERWKESDITLPPYPRDENLLAVLLPATDTLKIYIDRASLSRGPDRVARFSLVVQSPSGARSVFYDGLRCETREYKTYAIGSPEQTFTPVKHAAWRAIPRPASNAFRYHLYQDYICDAHASARTPEDLVRLLTR</sequence>
<protein>
    <recommendedName>
        <fullName evidence="1">CNP1-like uncharacterized domain-containing protein</fullName>
    </recommendedName>
</protein>
<evidence type="ECO:0000313" key="2">
    <source>
        <dbReference type="EMBL" id="BAV32891.1"/>
    </source>
</evidence>
<proteinExistence type="predicted"/>
<dbReference type="InParanoid" id="A0A1B4XDL6"/>
<dbReference type="Pfam" id="PF08750">
    <property type="entry name" value="CNP1"/>
    <property type="match status" value="1"/>
</dbReference>
<dbReference type="AlphaFoldDB" id="A0A1B4XDL6"/>
<reference evidence="2 3" key="1">
    <citation type="submission" date="2015-05" db="EMBL/GenBank/DDBJ databases">
        <title>Complete genome sequence of a sulfur-oxidizing gammaproteobacterium strain HA5.</title>
        <authorList>
            <person name="Miura A."/>
            <person name="Kojima H."/>
            <person name="Fukui M."/>
        </authorList>
    </citation>
    <scope>NUCLEOTIDE SEQUENCE [LARGE SCALE GENOMIC DNA]</scope>
    <source>
        <strain evidence="2 3">HA5</strain>
    </source>
</reference>
<dbReference type="KEGG" id="slim:SCL_0569"/>
<keyword evidence="3" id="KW-1185">Reference proteome</keyword>
<dbReference type="InterPro" id="IPR014861">
    <property type="entry name" value="CNP1-like_dom"/>
</dbReference>
<evidence type="ECO:0000313" key="3">
    <source>
        <dbReference type="Proteomes" id="UP000243180"/>
    </source>
</evidence>
<dbReference type="Proteomes" id="UP000243180">
    <property type="component" value="Chromosome"/>
</dbReference>
<name>A0A1B4XDL6_9GAMM</name>
<dbReference type="EMBL" id="AP014879">
    <property type="protein sequence ID" value="BAV32891.1"/>
    <property type="molecule type" value="Genomic_DNA"/>
</dbReference>
<evidence type="ECO:0000259" key="1">
    <source>
        <dbReference type="Pfam" id="PF08750"/>
    </source>
</evidence>
<accession>A0A1B4XDL6</accession>
<gene>
    <name evidence="2" type="ORF">SCL_0569</name>
</gene>
<feature type="domain" description="CNP1-like uncharacterised" evidence="1">
    <location>
        <begin position="68"/>
        <end position="199"/>
    </location>
</feature>